<evidence type="ECO:0000313" key="1">
    <source>
        <dbReference type="EMBL" id="CDW35750.1"/>
    </source>
</evidence>
<dbReference type="AlphaFoldDB" id="A0A0K2UCG6"/>
<proteinExistence type="predicted"/>
<organism evidence="1">
    <name type="scientific">Lepeophtheirus salmonis</name>
    <name type="common">Salmon louse</name>
    <name type="synonym">Caligus salmonis</name>
    <dbReference type="NCBI Taxonomy" id="72036"/>
    <lineage>
        <taxon>Eukaryota</taxon>
        <taxon>Metazoa</taxon>
        <taxon>Ecdysozoa</taxon>
        <taxon>Arthropoda</taxon>
        <taxon>Crustacea</taxon>
        <taxon>Multicrustacea</taxon>
        <taxon>Hexanauplia</taxon>
        <taxon>Copepoda</taxon>
        <taxon>Siphonostomatoida</taxon>
        <taxon>Caligidae</taxon>
        <taxon>Lepeophtheirus</taxon>
    </lineage>
</organism>
<sequence>MWPTVHSLIQTLVLLLPDLQP</sequence>
<accession>A0A0K2UCG6</accession>
<protein>
    <submittedName>
        <fullName evidence="1">Uncharacterized protein</fullName>
    </submittedName>
</protein>
<reference evidence="1" key="1">
    <citation type="submission" date="2014-05" db="EMBL/GenBank/DDBJ databases">
        <authorList>
            <person name="Chronopoulou M."/>
        </authorList>
    </citation>
    <scope>NUCLEOTIDE SEQUENCE</scope>
    <source>
        <tissue evidence="1">Whole organism</tissue>
    </source>
</reference>
<dbReference type="EMBL" id="HACA01018389">
    <property type="protein sequence ID" value="CDW35750.1"/>
    <property type="molecule type" value="Transcribed_RNA"/>
</dbReference>
<name>A0A0K2UCG6_LEPSM</name>